<keyword evidence="2" id="KW-1185">Reference proteome</keyword>
<comment type="caution">
    <text evidence="1">The sequence shown here is derived from an EMBL/GenBank/DDBJ whole genome shotgun (WGS) entry which is preliminary data.</text>
</comment>
<reference evidence="1 2" key="1">
    <citation type="submission" date="2014-06" db="EMBL/GenBank/DDBJ databases">
        <title>Draft genome sequence of Paenibacillus sp. MSt1.</title>
        <authorList>
            <person name="Aw Y.K."/>
            <person name="Ong K.S."/>
            <person name="Gan H.M."/>
            <person name="Lee S.M."/>
        </authorList>
    </citation>
    <scope>NUCLEOTIDE SEQUENCE [LARGE SCALE GENOMIC DNA]</scope>
    <source>
        <strain evidence="1 2">MSt1</strain>
    </source>
</reference>
<evidence type="ECO:0000313" key="1">
    <source>
        <dbReference type="EMBL" id="KEQ23285.1"/>
    </source>
</evidence>
<protein>
    <submittedName>
        <fullName evidence="1">Uncharacterized protein</fullName>
    </submittedName>
</protein>
<dbReference type="AlphaFoldDB" id="A0A081NXW2"/>
<sequence>MRIKIGSVWECIEEDDPDLFGKFCVVKDIDDDPDLNGDGTIELMYADGSKYYGKVRRFIPGITHKLRDDEQEA</sequence>
<dbReference type="EMBL" id="JNVM01000023">
    <property type="protein sequence ID" value="KEQ23285.1"/>
    <property type="molecule type" value="Genomic_DNA"/>
</dbReference>
<name>A0A081NXW2_9BACL</name>
<dbReference type="OrthoDB" id="9894948at2"/>
<dbReference type="Proteomes" id="UP000028123">
    <property type="component" value="Unassembled WGS sequence"/>
</dbReference>
<evidence type="ECO:0000313" key="2">
    <source>
        <dbReference type="Proteomes" id="UP000028123"/>
    </source>
</evidence>
<dbReference type="RefSeq" id="WP_036688790.1">
    <property type="nucleotide sequence ID" value="NZ_JNVM01000023.1"/>
</dbReference>
<organism evidence="1 2">
    <name type="scientific">Paenibacillus tyrfis</name>
    <dbReference type="NCBI Taxonomy" id="1501230"/>
    <lineage>
        <taxon>Bacteria</taxon>
        <taxon>Bacillati</taxon>
        <taxon>Bacillota</taxon>
        <taxon>Bacilli</taxon>
        <taxon>Bacillales</taxon>
        <taxon>Paenibacillaceae</taxon>
        <taxon>Paenibacillus</taxon>
    </lineage>
</organism>
<gene>
    <name evidence="1" type="ORF">ET33_16760</name>
</gene>
<proteinExistence type="predicted"/>
<accession>A0A081NXW2</accession>